<dbReference type="GO" id="GO:0005886">
    <property type="term" value="C:plasma membrane"/>
    <property type="evidence" value="ECO:0007669"/>
    <property type="project" value="UniProtKB-SubCell"/>
</dbReference>
<evidence type="ECO:0000256" key="7">
    <source>
        <dbReference type="ARBA" id="ARBA00023136"/>
    </source>
</evidence>
<sequence length="331" mass="33728">MRVRRRAVLSCVGLAVACLAVVLLATVLGDYPLPVRDVVASLTGRGTTATDFVVLDLRLARVLCAIAVGMALGAAGAVFQSLTRNPLGSPDIIGFTQGAATGALLQILVLGGSAAAIASGAVVGGLLTSLAVYLLAVRGGSLGYRLILVGIGLNFMLGAVNWYLLISADLQDAITARVWIIGSLNSRGWEQLWPLALTLAVGLPVLMALSRPLGQLELGDDLGRQLGVRVGAVRIWALVVSVVVTAAAVATAGPIAFVALAAPQLARRLTGSPTVGILPAALMGGFVLASSDLVAQRLFAPTQFPVGIATGAVGGVYLAALLLSEWKKGRG</sequence>
<dbReference type="PROSITE" id="PS51257">
    <property type="entry name" value="PROKAR_LIPOPROTEIN"/>
    <property type="match status" value="1"/>
</dbReference>
<dbReference type="InterPro" id="IPR000522">
    <property type="entry name" value="ABC_transptr_permease_BtuC"/>
</dbReference>
<feature type="transmembrane region" description="Helical" evidence="8">
    <location>
        <begin position="142"/>
        <end position="164"/>
    </location>
</feature>
<dbReference type="Proteomes" id="UP000663801">
    <property type="component" value="Unassembled WGS sequence"/>
</dbReference>
<proteinExistence type="inferred from homology"/>
<dbReference type="Pfam" id="PF01032">
    <property type="entry name" value="FecCD"/>
    <property type="match status" value="1"/>
</dbReference>
<dbReference type="GO" id="GO:0033214">
    <property type="term" value="P:siderophore-iron import into cell"/>
    <property type="evidence" value="ECO:0007669"/>
    <property type="project" value="TreeGrafter"/>
</dbReference>
<comment type="subcellular location">
    <subcellularLocation>
        <location evidence="1">Cell membrane</location>
        <topology evidence="1">Multi-pass membrane protein</topology>
    </subcellularLocation>
</comment>
<feature type="transmembrane region" description="Helical" evidence="8">
    <location>
        <begin position="303"/>
        <end position="323"/>
    </location>
</feature>
<reference evidence="9" key="1">
    <citation type="submission" date="2021-01" db="EMBL/GenBank/DDBJ databases">
        <title>KCTC 19127 draft genome.</title>
        <authorList>
            <person name="An D."/>
        </authorList>
    </citation>
    <scope>NUCLEOTIDE SEQUENCE</scope>
    <source>
        <strain evidence="9">KCTC 19127</strain>
    </source>
</reference>
<evidence type="ECO:0000256" key="6">
    <source>
        <dbReference type="ARBA" id="ARBA00022989"/>
    </source>
</evidence>
<dbReference type="CDD" id="cd06550">
    <property type="entry name" value="TM_ABC_iron-siderophores_like"/>
    <property type="match status" value="1"/>
</dbReference>
<keyword evidence="3" id="KW-0813">Transport</keyword>
<feature type="transmembrane region" description="Helical" evidence="8">
    <location>
        <begin position="233"/>
        <end position="262"/>
    </location>
</feature>
<accession>A0A939BZV3</accession>
<feature type="transmembrane region" description="Helical" evidence="8">
    <location>
        <begin position="103"/>
        <end position="136"/>
    </location>
</feature>
<dbReference type="SUPFAM" id="SSF81345">
    <property type="entry name" value="ABC transporter involved in vitamin B12 uptake, BtuC"/>
    <property type="match status" value="1"/>
</dbReference>
<evidence type="ECO:0000256" key="2">
    <source>
        <dbReference type="ARBA" id="ARBA00007935"/>
    </source>
</evidence>
<evidence type="ECO:0000313" key="9">
    <source>
        <dbReference type="EMBL" id="MBM9476068.1"/>
    </source>
</evidence>
<dbReference type="GO" id="GO:0022857">
    <property type="term" value="F:transmembrane transporter activity"/>
    <property type="evidence" value="ECO:0007669"/>
    <property type="project" value="InterPro"/>
</dbReference>
<feature type="transmembrane region" description="Helical" evidence="8">
    <location>
        <begin position="274"/>
        <end position="291"/>
    </location>
</feature>
<comment type="caution">
    <text evidence="9">The sequence shown here is derived from an EMBL/GenBank/DDBJ whole genome shotgun (WGS) entry which is preliminary data.</text>
</comment>
<evidence type="ECO:0000256" key="3">
    <source>
        <dbReference type="ARBA" id="ARBA00022448"/>
    </source>
</evidence>
<protein>
    <submittedName>
        <fullName evidence="9">Iron chelate uptake ABC transporter family permease subunit</fullName>
    </submittedName>
</protein>
<organism evidence="9 10">
    <name type="scientific">Nakamurella flavida</name>
    <dbReference type="NCBI Taxonomy" id="363630"/>
    <lineage>
        <taxon>Bacteria</taxon>
        <taxon>Bacillati</taxon>
        <taxon>Actinomycetota</taxon>
        <taxon>Actinomycetes</taxon>
        <taxon>Nakamurellales</taxon>
        <taxon>Nakamurellaceae</taxon>
        <taxon>Nakamurella</taxon>
    </lineage>
</organism>
<keyword evidence="5 8" id="KW-0812">Transmembrane</keyword>
<dbReference type="PANTHER" id="PTHR30472">
    <property type="entry name" value="FERRIC ENTEROBACTIN TRANSPORT SYSTEM PERMEASE PROTEIN"/>
    <property type="match status" value="1"/>
</dbReference>
<comment type="similarity">
    <text evidence="2">Belongs to the binding-protein-dependent transport system permease family. FecCD subfamily.</text>
</comment>
<dbReference type="AlphaFoldDB" id="A0A939BZV3"/>
<keyword evidence="4" id="KW-1003">Cell membrane</keyword>
<keyword evidence="6 8" id="KW-1133">Transmembrane helix</keyword>
<evidence type="ECO:0000256" key="5">
    <source>
        <dbReference type="ARBA" id="ARBA00022692"/>
    </source>
</evidence>
<evidence type="ECO:0000313" key="10">
    <source>
        <dbReference type="Proteomes" id="UP000663801"/>
    </source>
</evidence>
<keyword evidence="10" id="KW-1185">Reference proteome</keyword>
<evidence type="ECO:0000256" key="4">
    <source>
        <dbReference type="ARBA" id="ARBA00022475"/>
    </source>
</evidence>
<dbReference type="InterPro" id="IPR037294">
    <property type="entry name" value="ABC_BtuC-like"/>
</dbReference>
<dbReference type="EMBL" id="JAERWL010000006">
    <property type="protein sequence ID" value="MBM9476068.1"/>
    <property type="molecule type" value="Genomic_DNA"/>
</dbReference>
<keyword evidence="7 8" id="KW-0472">Membrane</keyword>
<dbReference type="Gene3D" id="1.10.3470.10">
    <property type="entry name" value="ABC transporter involved in vitamin B12 uptake, BtuC"/>
    <property type="match status" value="1"/>
</dbReference>
<dbReference type="PANTHER" id="PTHR30472:SF24">
    <property type="entry name" value="FERRIC ENTEROBACTIN TRANSPORT SYSTEM PERMEASE PROTEIN FEPG"/>
    <property type="match status" value="1"/>
</dbReference>
<gene>
    <name evidence="9" type="ORF">JL107_06395</name>
</gene>
<evidence type="ECO:0000256" key="1">
    <source>
        <dbReference type="ARBA" id="ARBA00004651"/>
    </source>
</evidence>
<feature type="transmembrane region" description="Helical" evidence="8">
    <location>
        <begin position="59"/>
        <end position="82"/>
    </location>
</feature>
<evidence type="ECO:0000256" key="8">
    <source>
        <dbReference type="SAM" id="Phobius"/>
    </source>
</evidence>
<name>A0A939BZV3_9ACTN</name>
<feature type="transmembrane region" description="Helical" evidence="8">
    <location>
        <begin position="192"/>
        <end position="213"/>
    </location>
</feature>